<name>A0A6J6EPJ8_9ZZZZ</name>
<dbReference type="EMBL" id="CAEZTP010000057">
    <property type="protein sequence ID" value="CAB4574778.1"/>
    <property type="molecule type" value="Genomic_DNA"/>
</dbReference>
<reference evidence="1" key="1">
    <citation type="submission" date="2020-05" db="EMBL/GenBank/DDBJ databases">
        <authorList>
            <person name="Chiriac C."/>
            <person name="Salcher M."/>
            <person name="Ghai R."/>
            <person name="Kavagutti S V."/>
        </authorList>
    </citation>
    <scope>NUCLEOTIDE SEQUENCE</scope>
</reference>
<dbReference type="AlphaFoldDB" id="A0A6J6EPJ8"/>
<evidence type="ECO:0000313" key="1">
    <source>
        <dbReference type="EMBL" id="CAB4574778.1"/>
    </source>
</evidence>
<organism evidence="1">
    <name type="scientific">freshwater metagenome</name>
    <dbReference type="NCBI Taxonomy" id="449393"/>
    <lineage>
        <taxon>unclassified sequences</taxon>
        <taxon>metagenomes</taxon>
        <taxon>ecological metagenomes</taxon>
    </lineage>
</organism>
<protein>
    <submittedName>
        <fullName evidence="1">Unannotated protein</fullName>
    </submittedName>
</protein>
<accession>A0A6J6EPJ8</accession>
<sequence>MAKLSNQTIKRDFLSTAKANGKNSLSEQFHQFIVGKVIDWALRERVTEGRFSAFKWGQQEQELLNQIIANPKAADLNLPIQGSKFKRFFKSIAENGLNTLDVQMFYRYRDRLPLRQLQWEFKKEDFAFTKQMLISKEEIPAGYYMLEVGIRTNVFSSQLHFDLQTPPIHSKKQTYELRVRSNRICKRLIYISKATKLEAVLSEQIGAENIYNLRLARLTQNFFMSRMMNKIGKQFDLKGYENIPQDEFEVLWNRYDSLFKKNKNPLVDYRYHIQHVEARRIPSREEQLANLKRWKLH</sequence>
<proteinExistence type="predicted"/>
<gene>
    <name evidence="1" type="ORF">UFOPK1698_00769</name>
</gene>